<keyword evidence="2" id="KW-1185">Reference proteome</keyword>
<dbReference type="KEGG" id="aaq:AOC05_00270"/>
<dbReference type="Proteomes" id="UP000062833">
    <property type="component" value="Chromosome"/>
</dbReference>
<reference evidence="2" key="1">
    <citation type="submission" date="2015-09" db="EMBL/GenBank/DDBJ databases">
        <title>Complete genome of Arthrobacter alpinus strain R3.8.</title>
        <authorList>
            <person name="See-Too W.S."/>
            <person name="Chan K.G."/>
        </authorList>
    </citation>
    <scope>NUCLEOTIDE SEQUENCE [LARGE SCALE GENOMIC DNA]</scope>
    <source>
        <strain evidence="2">R3.8</strain>
    </source>
</reference>
<accession>A0A0M4QKJ1</accession>
<protein>
    <submittedName>
        <fullName evidence="1">Uncharacterized protein</fullName>
    </submittedName>
</protein>
<dbReference type="PATRIC" id="fig|656366.3.peg.53"/>
<dbReference type="AlphaFoldDB" id="A0A0M4QKJ1"/>
<name>A0A0M4QKJ1_9MICC</name>
<evidence type="ECO:0000313" key="1">
    <source>
        <dbReference type="EMBL" id="ALE91160.1"/>
    </source>
</evidence>
<organism evidence="1 2">
    <name type="scientific">Arthrobacter alpinus</name>
    <dbReference type="NCBI Taxonomy" id="656366"/>
    <lineage>
        <taxon>Bacteria</taxon>
        <taxon>Bacillati</taxon>
        <taxon>Actinomycetota</taxon>
        <taxon>Actinomycetes</taxon>
        <taxon>Micrococcales</taxon>
        <taxon>Micrococcaceae</taxon>
        <taxon>Arthrobacter</taxon>
    </lineage>
</organism>
<evidence type="ECO:0000313" key="2">
    <source>
        <dbReference type="Proteomes" id="UP000062833"/>
    </source>
</evidence>
<dbReference type="EMBL" id="CP012677">
    <property type="protein sequence ID" value="ALE91160.1"/>
    <property type="molecule type" value="Genomic_DNA"/>
</dbReference>
<sequence length="134" mass="14082">MKKAGKSLGQAFDALEKVSNAQILGLTLHPEPHKRSSLGTKTLNVVRKLSRANNIAQNVTTFKVKAVNPLTDKVETINLLEDKLVSSQKVVTVGPNSRAVDSISAFAAIDSAYAALKSELLVAAGISGVNTSSP</sequence>
<gene>
    <name evidence="1" type="ORF">AOC05_00270</name>
</gene>
<proteinExistence type="predicted"/>